<dbReference type="GO" id="GO:0051373">
    <property type="term" value="F:FATZ binding"/>
    <property type="evidence" value="ECO:0007669"/>
    <property type="project" value="TreeGrafter"/>
</dbReference>
<evidence type="ECO:0000256" key="1">
    <source>
        <dbReference type="ARBA" id="ARBA00009126"/>
    </source>
</evidence>
<dbReference type="PANTHER" id="PTHR15941">
    <property type="entry name" value="MYOZENIN"/>
    <property type="match status" value="1"/>
</dbReference>
<evidence type="ECO:0000256" key="3">
    <source>
        <dbReference type="SAM" id="MobiDB-lite"/>
    </source>
</evidence>
<evidence type="ECO:0000313" key="5">
    <source>
        <dbReference type="Proteomes" id="UP000265120"/>
    </source>
</evidence>
<feature type="region of interest" description="Disordered" evidence="3">
    <location>
        <begin position="67"/>
        <end position="158"/>
    </location>
</feature>
<dbReference type="PANTHER" id="PTHR15941:SF9">
    <property type="entry name" value="MYOZENIN-2"/>
    <property type="match status" value="1"/>
</dbReference>
<dbReference type="RefSeq" id="XP_008324777.1">
    <property type="nucleotide sequence ID" value="XM_008326555.3"/>
</dbReference>
<dbReference type="Ensembl" id="ENSCSET00000010643.1">
    <property type="protein sequence ID" value="ENSCSEP00000010516.1"/>
    <property type="gene ID" value="ENSCSEG00000006757.1"/>
</dbReference>
<organism evidence="4 5">
    <name type="scientific">Cynoglossus semilaevis</name>
    <name type="common">Tongue sole</name>
    <dbReference type="NCBI Taxonomy" id="244447"/>
    <lineage>
        <taxon>Eukaryota</taxon>
        <taxon>Metazoa</taxon>
        <taxon>Chordata</taxon>
        <taxon>Craniata</taxon>
        <taxon>Vertebrata</taxon>
        <taxon>Euteleostomi</taxon>
        <taxon>Actinopterygii</taxon>
        <taxon>Neopterygii</taxon>
        <taxon>Teleostei</taxon>
        <taxon>Neoteleostei</taxon>
        <taxon>Acanthomorphata</taxon>
        <taxon>Carangaria</taxon>
        <taxon>Pleuronectiformes</taxon>
        <taxon>Pleuronectoidei</taxon>
        <taxon>Cynoglossidae</taxon>
        <taxon>Cynoglossinae</taxon>
        <taxon>Cynoglossus</taxon>
    </lineage>
</organism>
<dbReference type="Pfam" id="PF05556">
    <property type="entry name" value="Calsarcin"/>
    <property type="match status" value="1"/>
</dbReference>
<dbReference type="RefSeq" id="XP_008324770.1">
    <property type="nucleotide sequence ID" value="XM_008326548.3"/>
</dbReference>
<dbReference type="InParanoid" id="A0A3P8VBA7"/>
<dbReference type="GO" id="GO:0003779">
    <property type="term" value="F:actin binding"/>
    <property type="evidence" value="ECO:0007669"/>
    <property type="project" value="TreeGrafter"/>
</dbReference>
<evidence type="ECO:0000313" key="4">
    <source>
        <dbReference type="Ensembl" id="ENSCSEP00000010516.1"/>
    </source>
</evidence>
<feature type="compositionally biased region" description="Polar residues" evidence="3">
    <location>
        <begin position="101"/>
        <end position="111"/>
    </location>
</feature>
<dbReference type="OrthoDB" id="9895914at2759"/>
<dbReference type="AlphaFoldDB" id="A0A3P8VBA7"/>
<proteinExistence type="inferred from homology"/>
<dbReference type="GO" id="GO:0015629">
    <property type="term" value="C:actin cytoskeleton"/>
    <property type="evidence" value="ECO:0007669"/>
    <property type="project" value="TreeGrafter"/>
</dbReference>
<dbReference type="GO" id="GO:0030018">
    <property type="term" value="C:Z disc"/>
    <property type="evidence" value="ECO:0007669"/>
    <property type="project" value="InterPro"/>
</dbReference>
<reference evidence="4" key="3">
    <citation type="submission" date="2025-09" db="UniProtKB">
        <authorList>
            <consortium name="Ensembl"/>
        </authorList>
    </citation>
    <scope>IDENTIFICATION</scope>
</reference>
<dbReference type="STRING" id="244447.ENSCSEP00000010516"/>
<keyword evidence="5" id="KW-1185">Reference proteome</keyword>
<dbReference type="GeneID" id="103390621"/>
<dbReference type="GO" id="GO:0031433">
    <property type="term" value="F:telethonin binding"/>
    <property type="evidence" value="ECO:0007669"/>
    <property type="project" value="TreeGrafter"/>
</dbReference>
<dbReference type="KEGG" id="csem:103390621"/>
<keyword evidence="2" id="KW-0597">Phosphoprotein</keyword>
<feature type="compositionally biased region" description="Basic and acidic residues" evidence="3">
    <location>
        <begin position="67"/>
        <end position="78"/>
    </location>
</feature>
<reference evidence="4 5" key="1">
    <citation type="journal article" date="2014" name="Nat. Genet.">
        <title>Whole-genome sequence of a flatfish provides insights into ZW sex chromosome evolution and adaptation to a benthic lifestyle.</title>
        <authorList>
            <person name="Chen S."/>
            <person name="Zhang G."/>
            <person name="Shao C."/>
            <person name="Huang Q."/>
            <person name="Liu G."/>
            <person name="Zhang P."/>
            <person name="Song W."/>
            <person name="An N."/>
            <person name="Chalopin D."/>
            <person name="Volff J.N."/>
            <person name="Hong Y."/>
            <person name="Li Q."/>
            <person name="Sha Z."/>
            <person name="Zhou H."/>
            <person name="Xie M."/>
            <person name="Yu Q."/>
            <person name="Liu Y."/>
            <person name="Xiang H."/>
            <person name="Wang N."/>
            <person name="Wu K."/>
            <person name="Yang C."/>
            <person name="Zhou Q."/>
            <person name="Liao X."/>
            <person name="Yang L."/>
            <person name="Hu Q."/>
            <person name="Zhang J."/>
            <person name="Meng L."/>
            <person name="Jin L."/>
            <person name="Tian Y."/>
            <person name="Lian J."/>
            <person name="Yang J."/>
            <person name="Miao G."/>
            <person name="Liu S."/>
            <person name="Liang Z."/>
            <person name="Yan F."/>
            <person name="Li Y."/>
            <person name="Sun B."/>
            <person name="Zhang H."/>
            <person name="Zhang J."/>
            <person name="Zhu Y."/>
            <person name="Du M."/>
            <person name="Zhao Y."/>
            <person name="Schartl M."/>
            <person name="Tang Q."/>
            <person name="Wang J."/>
        </authorList>
    </citation>
    <scope>NUCLEOTIDE SEQUENCE</scope>
</reference>
<dbReference type="CTD" id="393873"/>
<reference evidence="4" key="2">
    <citation type="submission" date="2025-08" db="UniProtKB">
        <authorList>
            <consortium name="Ensembl"/>
        </authorList>
    </citation>
    <scope>IDENTIFICATION</scope>
</reference>
<feature type="compositionally biased region" description="Polar residues" evidence="3">
    <location>
        <begin position="145"/>
        <end position="158"/>
    </location>
</feature>
<dbReference type="Proteomes" id="UP000265120">
    <property type="component" value="Chromosome 1"/>
</dbReference>
<accession>A0A3P8VBA7</accession>
<name>A0A3P8VBA7_CYNSE</name>
<protein>
    <submittedName>
        <fullName evidence="4">Myozenin 2a</fullName>
    </submittedName>
</protein>
<dbReference type="OMA" id="ICREIQG"/>
<comment type="similarity">
    <text evidence="1">Belongs to the myozenin family.</text>
</comment>
<sequence length="267" mass="29210">MSQFSTMSTRERKIQAAAICREFHGQEDIEMDLGKKMSVPKEIMLEELSLSSNRGSRLFKMRQRRSEKYTFESIRNENNKQLSNSESSHLEDGNHQVGHSGKSNTDDSQPSKAPIDTPDTGMVPNPGSIAPGYAGPLKDIPPEKFNSTAVPKSYSSPWEQAINSDPALAGIHTTCISEPEPEPARPGYKSFNRVAMPFGGFSSAPRHPPAQQPQMEALPDFPELQGETKVHRPSFNRSALGWGSPSGHVAFPAVSLGPVPIPESDDL</sequence>
<evidence type="ECO:0000256" key="2">
    <source>
        <dbReference type="ARBA" id="ARBA00022553"/>
    </source>
</evidence>
<dbReference type="GeneTree" id="ENSGT00950000183027"/>
<dbReference type="InterPro" id="IPR008438">
    <property type="entry name" value="MYOZ"/>
</dbReference>